<evidence type="ECO:0000256" key="1">
    <source>
        <dbReference type="ARBA" id="ARBA00004123"/>
    </source>
</evidence>
<dbReference type="Pfam" id="PF16417">
    <property type="entry name" value="CNOT1_TTP_bind"/>
    <property type="match status" value="1"/>
</dbReference>
<evidence type="ECO:0000259" key="8">
    <source>
        <dbReference type="Pfam" id="PF12842"/>
    </source>
</evidence>
<dbReference type="Gene3D" id="1.25.40.790">
    <property type="match status" value="1"/>
</dbReference>
<evidence type="ECO:0000256" key="2">
    <source>
        <dbReference type="ARBA" id="ARBA00022491"/>
    </source>
</evidence>
<dbReference type="InterPro" id="IPR040398">
    <property type="entry name" value="Not1"/>
</dbReference>
<dbReference type="OrthoDB" id="1933107at2759"/>
<evidence type="ECO:0000256" key="5">
    <source>
        <dbReference type="ARBA" id="ARBA00023242"/>
    </source>
</evidence>
<feature type="region of interest" description="Disordered" evidence="6">
    <location>
        <begin position="65"/>
        <end position="92"/>
    </location>
</feature>
<evidence type="ECO:0000256" key="3">
    <source>
        <dbReference type="ARBA" id="ARBA00023015"/>
    </source>
</evidence>
<dbReference type="GO" id="GO:0000289">
    <property type="term" value="P:nuclear-transcribed mRNA poly(A) tail shortening"/>
    <property type="evidence" value="ECO:0007669"/>
    <property type="project" value="UniProtKB-ARBA"/>
</dbReference>
<keyword evidence="13" id="KW-1185">Reference proteome</keyword>
<feature type="compositionally biased region" description="Low complexity" evidence="6">
    <location>
        <begin position="637"/>
        <end position="661"/>
    </location>
</feature>
<dbReference type="Pfam" id="PF16415">
    <property type="entry name" value="CNOT1_CAF1_bind"/>
    <property type="match status" value="1"/>
</dbReference>
<evidence type="ECO:0008006" key="14">
    <source>
        <dbReference type="Google" id="ProtNLM"/>
    </source>
</evidence>
<organism evidence="12 13">
    <name type="scientific">Triparma columacea</name>
    <dbReference type="NCBI Taxonomy" id="722753"/>
    <lineage>
        <taxon>Eukaryota</taxon>
        <taxon>Sar</taxon>
        <taxon>Stramenopiles</taxon>
        <taxon>Ochrophyta</taxon>
        <taxon>Bolidophyceae</taxon>
        <taxon>Parmales</taxon>
        <taxon>Triparmaceae</taxon>
        <taxon>Triparma</taxon>
    </lineage>
</organism>
<feature type="region of interest" description="Disordered" evidence="6">
    <location>
        <begin position="1420"/>
        <end position="1441"/>
    </location>
</feature>
<dbReference type="InterPro" id="IPR007196">
    <property type="entry name" value="CCR4-Not_Not1_C"/>
</dbReference>
<dbReference type="PANTHER" id="PTHR13162">
    <property type="entry name" value="CCR4-NOT TRANSCRIPTION COMPLEX"/>
    <property type="match status" value="1"/>
</dbReference>
<feature type="region of interest" description="Disordered" evidence="6">
    <location>
        <begin position="924"/>
        <end position="955"/>
    </location>
</feature>
<evidence type="ECO:0000256" key="4">
    <source>
        <dbReference type="ARBA" id="ARBA00023163"/>
    </source>
</evidence>
<dbReference type="FunFam" id="1.25.40.180:FF:000012">
    <property type="entry name" value="Ccr4-Not transcription complex subunit"/>
    <property type="match status" value="1"/>
</dbReference>
<feature type="compositionally biased region" description="Basic and acidic residues" evidence="6">
    <location>
        <begin position="924"/>
        <end position="936"/>
    </location>
</feature>
<dbReference type="InterPro" id="IPR016024">
    <property type="entry name" value="ARM-type_fold"/>
</dbReference>
<evidence type="ECO:0000259" key="11">
    <source>
        <dbReference type="Pfam" id="PF25097"/>
    </source>
</evidence>
<dbReference type="InterPro" id="IPR055454">
    <property type="entry name" value="CNOT1-like_NOT1_connector"/>
</dbReference>
<feature type="compositionally biased region" description="Polar residues" evidence="6">
    <location>
        <begin position="65"/>
        <end position="88"/>
    </location>
</feature>
<accession>A0A9W7GHT5</accession>
<dbReference type="Gene3D" id="1.25.40.180">
    <property type="match status" value="1"/>
</dbReference>
<keyword evidence="4" id="KW-0804">Transcription</keyword>
<reference evidence="13" key="1">
    <citation type="journal article" date="2023" name="Commun. Biol.">
        <title>Genome analysis of Parmales, the sister group of diatoms, reveals the evolutionary specialization of diatoms from phago-mixotrophs to photoautotrophs.</title>
        <authorList>
            <person name="Ban H."/>
            <person name="Sato S."/>
            <person name="Yoshikawa S."/>
            <person name="Yamada K."/>
            <person name="Nakamura Y."/>
            <person name="Ichinomiya M."/>
            <person name="Sato N."/>
            <person name="Blanc-Mathieu R."/>
            <person name="Endo H."/>
            <person name="Kuwata A."/>
            <person name="Ogata H."/>
        </authorList>
    </citation>
    <scope>NUCLEOTIDE SEQUENCE [LARGE SCALE GENOMIC DNA]</scope>
</reference>
<feature type="region of interest" description="Disordered" evidence="6">
    <location>
        <begin position="622"/>
        <end position="713"/>
    </location>
</feature>
<dbReference type="GO" id="GO:0030015">
    <property type="term" value="C:CCR4-NOT core complex"/>
    <property type="evidence" value="ECO:0007669"/>
    <property type="project" value="InterPro"/>
</dbReference>
<keyword evidence="3" id="KW-0805">Transcription regulation</keyword>
<feature type="domain" description="CCR4-NOT transcription complex subunit 1-like NOT1 connector" evidence="11">
    <location>
        <begin position="1241"/>
        <end position="1415"/>
    </location>
</feature>
<dbReference type="GO" id="GO:0000932">
    <property type="term" value="C:P-body"/>
    <property type="evidence" value="ECO:0007669"/>
    <property type="project" value="TreeGrafter"/>
</dbReference>
<dbReference type="SUPFAM" id="SSF48371">
    <property type="entry name" value="ARM repeat"/>
    <property type="match status" value="1"/>
</dbReference>
<dbReference type="InterPro" id="IPR032193">
    <property type="entry name" value="CNOT1_TTP_bind"/>
</dbReference>
<dbReference type="PANTHER" id="PTHR13162:SF8">
    <property type="entry name" value="CCR4-NOT TRANSCRIPTION COMPLEX SUBUNIT 1"/>
    <property type="match status" value="1"/>
</dbReference>
<dbReference type="Gene3D" id="1.25.40.840">
    <property type="entry name" value="CCR4-NOT transcription complex subunit 1 TTP binding domain"/>
    <property type="match status" value="1"/>
</dbReference>
<dbReference type="Pfam" id="PF12842">
    <property type="entry name" value="DUF3819"/>
    <property type="match status" value="1"/>
</dbReference>
<dbReference type="InterPro" id="IPR038535">
    <property type="entry name" value="CNOT1_TTP_bind_sf"/>
</dbReference>
<comment type="caution">
    <text evidence="12">The sequence shown here is derived from an EMBL/GenBank/DDBJ whole genome shotgun (WGS) entry which is preliminary data.</text>
</comment>
<feature type="compositionally biased region" description="Polar residues" evidence="6">
    <location>
        <begin position="670"/>
        <end position="686"/>
    </location>
</feature>
<feature type="domain" description="CCR4-NOT transcription complex subunit 1" evidence="8">
    <location>
        <begin position="990"/>
        <end position="1141"/>
    </location>
</feature>
<dbReference type="CDD" id="cd20710">
    <property type="entry name" value="NOT1_connector"/>
    <property type="match status" value="1"/>
</dbReference>
<dbReference type="InterPro" id="IPR032191">
    <property type="entry name" value="CNOT1_CAF1_bind"/>
</dbReference>
<dbReference type="Pfam" id="PF04054">
    <property type="entry name" value="Not1"/>
    <property type="match status" value="1"/>
</dbReference>
<evidence type="ECO:0000256" key="6">
    <source>
        <dbReference type="SAM" id="MobiDB-lite"/>
    </source>
</evidence>
<dbReference type="Gene3D" id="1.25.40.800">
    <property type="match status" value="1"/>
</dbReference>
<dbReference type="GO" id="GO:0060090">
    <property type="term" value="F:molecular adaptor activity"/>
    <property type="evidence" value="ECO:0007669"/>
    <property type="project" value="TreeGrafter"/>
</dbReference>
<dbReference type="Proteomes" id="UP001165065">
    <property type="component" value="Unassembled WGS sequence"/>
</dbReference>
<feature type="domain" description="CCR4-NOT transcription complex subunit 1 CAF1-binding" evidence="9">
    <location>
        <begin position="710"/>
        <end position="928"/>
    </location>
</feature>
<gene>
    <name evidence="12" type="ORF">TrCOL_g1425</name>
</gene>
<evidence type="ECO:0000313" key="13">
    <source>
        <dbReference type="Proteomes" id="UP001165065"/>
    </source>
</evidence>
<sequence>MNNQSLHNAADRLRSGLDVSRLLSDLGPSVTSSTSSFRSMIQQIPSQSLDEQSIGSLIGFFTRNSSSSDGQDETATNLTPNDANNSNGKKNKNLDWHHDIVARVFAEDYNSLNWTLIAQCLDTHEFYVSDLTSLSTLLKLYRAGSNQPNLPPSAIFSNWRNSMGQLSLIAALISAPPDLYTFQLNEAEAQDSLIGNPNAVPNKAWSCVNLISHLLLLSDHPNAQIATTIRNLFRSALMALPEQIVLALVKIQQSSSQIPGPKLTSEMMGQLLNVFFKPGRSTFSAHVIRRLWDISPKIVISGCVESWRSVSASPPTSEEWMSTVMHIVGVIRLLSRERETEAGIQILSGGDVDYFLSIAFVAGDKDVIKFDSFLTEKIKSDGMHFAFPLVSFIGKNYMNAIPRAEGHAAVSIENIAIALKALGSCSKELLNAPTPSGGQPLSASIKGLTEACVAKHPALAHASTSSDEIEEMANSYFQKIYTSEQSIGEVIEMLKRFKSSENLREQDIFACMIHNLFDEYRFFHKYPDKELRITGILFGTLIQHQLVSSITLGIALRYVLEALRKQPVHGGSGKMFRFGMYALEQFKSRLHEWPQYCSHIIQIPHLKQSHAQLVGEIEQSMMKAKAEAETNHTNGDTPPTSTNPSASPLSLSSNSKMSPTNMAMPAPADPSSQSLGGAASDSSQPPKTAPVFGNNLGKAVSGEGVEKEHTSPPDNILDRVQFIINNISMSNLDQKVNELKDIMPPQYFGWLGNYLVVKRISTQPNFHVLYLAFLDKLGDYGKGLVEAILQSVYLNVGKLLRSPKITILTSERSLLKNLGSWLGAITLARNKPILHRMLDCKELLYQGYETGRLIAVTPFVAKILEGAKNSAVFRPPNPWIMGLLSVFRSLYDVEDLKMNIKFEIEVLCKNLNVKLDEIEKRDDLSQRVGPNKEKNPDFNTKATSAPAPAPAPQAAVDSKEQGNFQEQTVIPNLASYVQINPSVALFQSNPTLKRIVPVAVDRAIREIIQPVVERSVTIACITSKELVVKDFAMEGDETKMRKAAQLMVSNLAGSLALVTCKEPLRGSVATNLRNLLNAAISSAGIKLGADGEQMIEQVVQVCSTDNLELGCMLIEKAATEKALRDIDEALSVPLNTRRKHREQTGQPFYDMSIFANGRYPNALPEPLRPKPGGLQPQQLMVYEAFVRVPRQPVVAGSNVEGSAASSTDSMKTFNVQTQKLSMSVSSLLAAAGASSGEVTYSMLPEQHEVRNIVAEIKKVAIATSDDVCLSFAQQIFKQQYELSLAEPLRLESLIAILEALAEGCSSLSKDVTTWVTYAPMNSEEERKLHRTVLLLLVRSKLVIISELDAFIARSIEGGRNGVWVEFALHFARTAVHERITSPSEIPSIIDAFTKMASKQTNYKKSVNKLLDELRGTKNETVADSAKAAQPPPAPASPAVVDGSEGLGVSDVAAKAAEALALAARNDPPQTRQSVTHLLDYWIRVYNESPGNEKAYAQYLQLLQQHGVGKSEENSERFFRVSTELVIEAVLKSATPPESGTGASVLHYNVVDAYAKLVALLFKYMNSGGGMEKVAAQRINLLNKVLGITVRCLMSASESAKTSGQKFDQRPWFRLLLNLIQDLNLPDPQLDSISLQILGVFGSALHVVQPCVLPSFSFAWLELVSHRMFLPNLLLAKGQKGFGLAHQLLIDLFTFLHPYLQKGELDSSIRELYKGVLRVLLVLLHDFPEFLAEYHTSFVSLIPNNCIQLRNIFLSAFPRSMTLHDPFTPGLKIDQLPEIQQAPRILSNIAGVLGPLRVDLDNYLKNPSYMNVEFLNKLPSRLLNRSGDINPIITNALIVHLGQSALENLSNGATPNMHTPEMDIITKLMSFDDRNRYAVINCIANQLRFPNSHTHYWSCVLLFLFAEFSNDAVKEQITRVLLERLIVHRPHPWGLLITFIELIKNPRYNFWSYPFTRCAAEIERVFESVSRSCMSNADAARDSNKVQG</sequence>
<dbReference type="Pfam" id="PF25097">
    <property type="entry name" value="ARM_Cnot1"/>
    <property type="match status" value="1"/>
</dbReference>
<evidence type="ECO:0000259" key="10">
    <source>
        <dbReference type="Pfam" id="PF16417"/>
    </source>
</evidence>
<evidence type="ECO:0000313" key="12">
    <source>
        <dbReference type="EMBL" id="GMI44252.1"/>
    </source>
</evidence>
<evidence type="ECO:0000259" key="7">
    <source>
        <dbReference type="Pfam" id="PF04054"/>
    </source>
</evidence>
<proteinExistence type="predicted"/>
<dbReference type="InterPro" id="IPR024557">
    <property type="entry name" value="CNOT1_dom_4"/>
</dbReference>
<dbReference type="EMBL" id="BRYA01000211">
    <property type="protein sequence ID" value="GMI44252.1"/>
    <property type="molecule type" value="Genomic_DNA"/>
</dbReference>
<feature type="domain" description="CCR4-Not complex component Not1 C-terminal" evidence="7">
    <location>
        <begin position="1627"/>
        <end position="1968"/>
    </location>
</feature>
<dbReference type="GO" id="GO:0017148">
    <property type="term" value="P:negative regulation of translation"/>
    <property type="evidence" value="ECO:0007669"/>
    <property type="project" value="InterPro"/>
</dbReference>
<comment type="subcellular location">
    <subcellularLocation>
        <location evidence="1">Nucleus</location>
    </subcellularLocation>
</comment>
<evidence type="ECO:0000259" key="9">
    <source>
        <dbReference type="Pfam" id="PF16415"/>
    </source>
</evidence>
<name>A0A9W7GHT5_9STRA</name>
<protein>
    <recommendedName>
        <fullName evidence="14">CCR4-NOT transcription complex subunit 1</fullName>
    </recommendedName>
</protein>
<dbReference type="GO" id="GO:0005634">
    <property type="term" value="C:nucleus"/>
    <property type="evidence" value="ECO:0007669"/>
    <property type="project" value="UniProtKB-SubCell"/>
</dbReference>
<keyword evidence="5" id="KW-0539">Nucleus</keyword>
<keyword evidence="2" id="KW-0678">Repressor</keyword>
<dbReference type="FunFam" id="1.25.40.840:FF:000003">
    <property type="entry name" value="Transcription regulator"/>
    <property type="match status" value="1"/>
</dbReference>
<feature type="domain" description="CCR4-NOT transcription complex subunit 1 TTP binding" evidence="10">
    <location>
        <begin position="463"/>
        <end position="626"/>
    </location>
</feature>